<feature type="transmembrane region" description="Helical" evidence="1">
    <location>
        <begin position="162"/>
        <end position="181"/>
    </location>
</feature>
<feature type="transmembrane region" description="Helical" evidence="1">
    <location>
        <begin position="139"/>
        <end position="156"/>
    </location>
</feature>
<evidence type="ECO:0000256" key="1">
    <source>
        <dbReference type="SAM" id="Phobius"/>
    </source>
</evidence>
<accession>A0A345BXA5</accession>
<reference evidence="2 3" key="1">
    <citation type="journal article" date="2018" name="J. Microbiol.">
        <title>Salicibibacter kimchii gen. nov., sp. nov., a moderately halophilic and alkalitolerant bacterium in the family Bacillaceae, isolated from kimchi.</title>
        <authorList>
            <person name="Jang J.Y."/>
            <person name="Oh Y.J."/>
            <person name="Lim S.K."/>
            <person name="Park H.K."/>
            <person name="Lee C."/>
            <person name="Kim J.Y."/>
            <person name="Lee M.A."/>
            <person name="Choi H.J."/>
        </authorList>
    </citation>
    <scope>NUCLEOTIDE SEQUENCE [LARGE SCALE GENOMIC DNA]</scope>
    <source>
        <strain evidence="2 3">NKC1-1</strain>
    </source>
</reference>
<evidence type="ECO:0000313" key="3">
    <source>
        <dbReference type="Proteomes" id="UP000252100"/>
    </source>
</evidence>
<keyword evidence="3" id="KW-1185">Reference proteome</keyword>
<name>A0A345BXA5_9BACI</name>
<sequence>MLAGLLLFILIVLPIILVVFMPSILNFAEKRLWMVARWLYEKCLKRSRFNIKRILFVFQIVMFSLLLGQILYLLYEVVSNQDYPLSIIASLAFSIVVMFILRDLKTLNQEEVESEEHGYGYAGEASEKQQILIKNVQSLAIHAWFYCMFLGILPVLPDNPLFFYVALLLLPILLSSFVHFTDFLNKPTKYRRTGAYFTIIVVASISFYQEFLSLLNEAEANIAMAFLVPFFITIYSALDGFLFTFLPLVQHWPIFQKVKKENHMGKSTTLS</sequence>
<evidence type="ECO:0000313" key="2">
    <source>
        <dbReference type="EMBL" id="AXF55586.1"/>
    </source>
</evidence>
<dbReference type="KEGG" id="rue:DT065_05830"/>
<gene>
    <name evidence="2" type="ORF">DT065_05830</name>
</gene>
<organism evidence="2 3">
    <name type="scientific">Salicibibacter kimchii</name>
    <dbReference type="NCBI Taxonomy" id="2099786"/>
    <lineage>
        <taxon>Bacteria</taxon>
        <taxon>Bacillati</taxon>
        <taxon>Bacillota</taxon>
        <taxon>Bacilli</taxon>
        <taxon>Bacillales</taxon>
        <taxon>Bacillaceae</taxon>
        <taxon>Salicibibacter</taxon>
    </lineage>
</organism>
<feature type="transmembrane region" description="Helical" evidence="1">
    <location>
        <begin position="193"/>
        <end position="211"/>
    </location>
</feature>
<protein>
    <submittedName>
        <fullName evidence="2">Uncharacterized protein</fullName>
    </submittedName>
</protein>
<dbReference type="EMBL" id="CP031092">
    <property type="protein sequence ID" value="AXF55586.1"/>
    <property type="molecule type" value="Genomic_DNA"/>
</dbReference>
<keyword evidence="1" id="KW-1133">Transmembrane helix</keyword>
<dbReference type="Proteomes" id="UP000252100">
    <property type="component" value="Chromosome"/>
</dbReference>
<feature type="transmembrane region" description="Helical" evidence="1">
    <location>
        <begin position="54"/>
        <end position="75"/>
    </location>
</feature>
<keyword evidence="1" id="KW-0812">Transmembrane</keyword>
<proteinExistence type="predicted"/>
<keyword evidence="1" id="KW-0472">Membrane</keyword>
<feature type="transmembrane region" description="Helical" evidence="1">
    <location>
        <begin position="6"/>
        <end position="28"/>
    </location>
</feature>
<feature type="transmembrane region" description="Helical" evidence="1">
    <location>
        <begin position="81"/>
        <end position="101"/>
    </location>
</feature>
<feature type="transmembrane region" description="Helical" evidence="1">
    <location>
        <begin position="223"/>
        <end position="249"/>
    </location>
</feature>
<dbReference type="AlphaFoldDB" id="A0A345BXA5"/>